<dbReference type="RefSeq" id="WP_230274191.1">
    <property type="nucleotide sequence ID" value="NZ_JAJKFW010000023.1"/>
</dbReference>
<sequence>MPRFRPLLVCVCLTVLVTFNVRGFGDDTDSSADAANSDVTLGNPSNAIEDDLAVVREFLSQQCLDCHSGTDAESGFDLDGFDCREQAFRSPDFAMDSWEKILRRVHTRQMPPPEYGQPDEATYARVTESLVDLLDARSKRYPRPGRLSAMRRMTRVEYQNAIRDLLDVRIDAADYLPKDESSHGFDNITVEELSPTHLNRYLTAAQKISRLAIGGLGNGPAGVTIRLPADRSQENHVDGLPFGTRGGVLFQQHFPQTGEYEIELKLTRDRDEQVEGLHREHQIDILVDRARVHQFTVKPPKRTGKWGGPDYTHSDSHLKTRLRVEAGRHNVGVTFPKTFSSLTEGKRQPFDANFNRHRHPRLTPAIYQVSIVGPFAPEGPGETTSRRLILGELLSSGTRTRADAAGALKRLARRAYRRPATKDELNLLLAFFDEGSAAGDFQQGMESALTALLVNPNFLFRIESETPSSDDASLAAINDYELATRLAAFLWSSIPDEQLLDLAETKQLRNDDVLRTQVQRMLSDSRSEALVTNFASQWLQLRNLDSITPDLRLFPDFDDNLRQSFKRETQLLFEDVLVNDRCVTDLIASTETFLNERLATHYGIPGVNGSHFRRVKVDDASHRGGILRHGSILMVTSYATRTSPTIRGNWVLENVFGTPAPPPPPNVPNLEEKNTLAAKTVRERLAMHRANPTCASCHDLIDPLGFALENFDAVGRWRQFEGTLDVDSSGQLPDGTELDSIDALERGIVARPDIFAQTVTEKLMTYGLGRATEPFDGPAIRRIVQQSSRDNYTLRSIITGIVLSEPFRYREISSR</sequence>
<organism evidence="7 8">
    <name type="scientific">Rhodopirellula halodulae</name>
    <dbReference type="NCBI Taxonomy" id="2894198"/>
    <lineage>
        <taxon>Bacteria</taxon>
        <taxon>Pseudomonadati</taxon>
        <taxon>Planctomycetota</taxon>
        <taxon>Planctomycetia</taxon>
        <taxon>Pirellulales</taxon>
        <taxon>Pirellulaceae</taxon>
        <taxon>Rhodopirellula</taxon>
    </lineage>
</organism>
<feature type="domain" description="DUF1595" evidence="6">
    <location>
        <begin position="404"/>
        <end position="463"/>
    </location>
</feature>
<protein>
    <submittedName>
        <fullName evidence="7">DUF1592 domain-containing protein</fullName>
    </submittedName>
</protein>
<evidence type="ECO:0000313" key="7">
    <source>
        <dbReference type="EMBL" id="MCC9643246.1"/>
    </source>
</evidence>
<dbReference type="EMBL" id="JAJKFW010000023">
    <property type="protein sequence ID" value="MCC9643246.1"/>
    <property type="molecule type" value="Genomic_DNA"/>
</dbReference>
<dbReference type="InterPro" id="IPR013039">
    <property type="entry name" value="DUF1588"/>
</dbReference>
<dbReference type="InterPro" id="IPR013036">
    <property type="entry name" value="DUF1587"/>
</dbReference>
<dbReference type="Pfam" id="PF07631">
    <property type="entry name" value="PSD4"/>
    <property type="match status" value="1"/>
</dbReference>
<gene>
    <name evidence="7" type="ORF">LOC71_13255</name>
</gene>
<keyword evidence="8" id="KW-1185">Reference proteome</keyword>
<evidence type="ECO:0000259" key="6">
    <source>
        <dbReference type="Pfam" id="PF07637"/>
    </source>
</evidence>
<comment type="caution">
    <text evidence="7">The sequence shown here is derived from an EMBL/GenBank/DDBJ whole genome shotgun (WGS) entry which is preliminary data.</text>
</comment>
<evidence type="ECO:0000259" key="5">
    <source>
        <dbReference type="Pfam" id="PF07635"/>
    </source>
</evidence>
<dbReference type="InterPro" id="IPR013043">
    <property type="entry name" value="DUF1595"/>
</dbReference>
<name>A0ABS8NI66_9BACT</name>
<accession>A0ABS8NI66</accession>
<feature type="domain" description="DUF1587" evidence="2">
    <location>
        <begin position="151"/>
        <end position="213"/>
    </location>
</feature>
<feature type="domain" description="DUF1588" evidence="3">
    <location>
        <begin position="623"/>
        <end position="719"/>
    </location>
</feature>
<evidence type="ECO:0000259" key="4">
    <source>
        <dbReference type="Pfam" id="PF07631"/>
    </source>
</evidence>
<dbReference type="InterPro" id="IPR011429">
    <property type="entry name" value="Cyt_c_Planctomycete-type"/>
</dbReference>
<reference evidence="7" key="1">
    <citation type="submission" date="2021-11" db="EMBL/GenBank/DDBJ databases">
        <title>Genome sequence.</title>
        <authorList>
            <person name="Sun Q."/>
        </authorList>
    </citation>
    <scope>NUCLEOTIDE SEQUENCE</scope>
    <source>
        <strain evidence="7">JC740</strain>
    </source>
</reference>
<dbReference type="Pfam" id="PF07637">
    <property type="entry name" value="PSD5"/>
    <property type="match status" value="1"/>
</dbReference>
<dbReference type="Pfam" id="PF07624">
    <property type="entry name" value="PSD2"/>
    <property type="match status" value="1"/>
</dbReference>
<proteinExistence type="predicted"/>
<dbReference type="Proteomes" id="UP001430306">
    <property type="component" value="Unassembled WGS sequence"/>
</dbReference>
<dbReference type="InterPro" id="IPR013042">
    <property type="entry name" value="DUF1592"/>
</dbReference>
<feature type="domain" description="DUF1585" evidence="1">
    <location>
        <begin position="734"/>
        <end position="807"/>
    </location>
</feature>
<feature type="domain" description="Cytochrome C Planctomycete-type" evidence="5">
    <location>
        <begin position="63"/>
        <end position="114"/>
    </location>
</feature>
<evidence type="ECO:0000259" key="2">
    <source>
        <dbReference type="Pfam" id="PF07626"/>
    </source>
</evidence>
<dbReference type="InterPro" id="IPR011478">
    <property type="entry name" value="DUF1585"/>
</dbReference>
<evidence type="ECO:0000313" key="8">
    <source>
        <dbReference type="Proteomes" id="UP001430306"/>
    </source>
</evidence>
<evidence type="ECO:0000259" key="1">
    <source>
        <dbReference type="Pfam" id="PF07624"/>
    </source>
</evidence>
<dbReference type="Pfam" id="PF07627">
    <property type="entry name" value="PSCyt3"/>
    <property type="match status" value="1"/>
</dbReference>
<dbReference type="Pfam" id="PF07635">
    <property type="entry name" value="PSCyt1"/>
    <property type="match status" value="1"/>
</dbReference>
<feature type="domain" description="DUF1592" evidence="4">
    <location>
        <begin position="477"/>
        <end position="604"/>
    </location>
</feature>
<dbReference type="Pfam" id="PF07626">
    <property type="entry name" value="PSD3"/>
    <property type="match status" value="1"/>
</dbReference>
<evidence type="ECO:0000259" key="3">
    <source>
        <dbReference type="Pfam" id="PF07627"/>
    </source>
</evidence>